<reference evidence="8" key="1">
    <citation type="submission" date="2020-04" db="EMBL/GenBank/DDBJ databases">
        <title>Deep metagenomics examines the oral microbiome during advanced dental caries in children, revealing novel taxa and co-occurrences with host molecules.</title>
        <authorList>
            <person name="Baker J.L."/>
            <person name="Morton J.T."/>
            <person name="Dinis M."/>
            <person name="Alvarez R."/>
            <person name="Tran N.C."/>
            <person name="Knight R."/>
            <person name="Edlund A."/>
        </authorList>
    </citation>
    <scope>NUCLEOTIDE SEQUENCE</scope>
    <source>
        <strain evidence="8">JCVI_38_bin.19</strain>
    </source>
</reference>
<keyword evidence="4 6" id="KW-0067">ATP-binding</keyword>
<dbReference type="GO" id="GO:0005737">
    <property type="term" value="C:cytoplasm"/>
    <property type="evidence" value="ECO:0007669"/>
    <property type="project" value="UniProtKB-SubCell"/>
</dbReference>
<dbReference type="GO" id="GO:0005524">
    <property type="term" value="F:ATP binding"/>
    <property type="evidence" value="ECO:0007669"/>
    <property type="project" value="UniProtKB-UniRule"/>
</dbReference>
<dbReference type="InterPro" id="IPR011063">
    <property type="entry name" value="TilS/TtcA_N"/>
</dbReference>
<dbReference type="GO" id="GO:0032267">
    <property type="term" value="F:tRNA(Ile)-lysidine synthase activity"/>
    <property type="evidence" value="ECO:0007669"/>
    <property type="project" value="UniProtKB-EC"/>
</dbReference>
<dbReference type="Proteomes" id="UP000775770">
    <property type="component" value="Unassembled WGS sequence"/>
</dbReference>
<sequence>MRKGIDTELFLQVKKQHWIGEGEQILLALSGGADSMYLLYFLKELQKHLSFSLRAMHVQHGIRGEEAVEDAAFSRQQAELYQVPFLEYTCSVPDYAEENKLGLEEAARTLRYKALKEEALRWQAESGRKTKIALAHHMDDQAETILFHLIRGAGFSGISGMKAEELLSEAEKEAHYAVNQEANQEPHQEGITLLRPLLSLRKEEILKRLEELGIPYREDSTNRDKSYARNYLRLDILPALEKINAGAVKHLLEAAELFSETEAFFQEKTKEWIEQYGEWEQSSSGKSISLSIPQLKKENALFRREIYKEAIFLLRGSTTEFGKLHYHGIDYLLKRGNGGRLSLPKGVQARVEQKRLLLEKF</sequence>
<dbReference type="InterPro" id="IPR012795">
    <property type="entry name" value="tRNA_Ile_lys_synt_N"/>
</dbReference>
<name>A0A930DLS0_9FIRM</name>
<evidence type="ECO:0000256" key="4">
    <source>
        <dbReference type="ARBA" id="ARBA00022840"/>
    </source>
</evidence>
<feature type="domain" description="tRNA(Ile)-lysidine/2-thiocytidine synthase N-terminal" evidence="7">
    <location>
        <begin position="24"/>
        <end position="233"/>
    </location>
</feature>
<evidence type="ECO:0000256" key="5">
    <source>
        <dbReference type="ARBA" id="ARBA00048539"/>
    </source>
</evidence>
<protein>
    <recommendedName>
        <fullName evidence="6">tRNA(Ile)-lysidine synthase</fullName>
        <ecNumber evidence="6">6.3.4.19</ecNumber>
    </recommendedName>
    <alternativeName>
        <fullName evidence="6">tRNA(Ile)-2-lysyl-cytidine synthase</fullName>
    </alternativeName>
    <alternativeName>
        <fullName evidence="6">tRNA(Ile)-lysidine synthetase</fullName>
    </alternativeName>
</protein>
<dbReference type="GO" id="GO:0006400">
    <property type="term" value="P:tRNA modification"/>
    <property type="evidence" value="ECO:0007669"/>
    <property type="project" value="UniProtKB-UniRule"/>
</dbReference>
<evidence type="ECO:0000256" key="6">
    <source>
        <dbReference type="HAMAP-Rule" id="MF_01161"/>
    </source>
</evidence>
<dbReference type="InterPro" id="IPR012094">
    <property type="entry name" value="tRNA_Ile_lys_synt"/>
</dbReference>
<dbReference type="PANTHER" id="PTHR43033">
    <property type="entry name" value="TRNA(ILE)-LYSIDINE SYNTHASE-RELATED"/>
    <property type="match status" value="1"/>
</dbReference>
<feature type="binding site" evidence="6">
    <location>
        <begin position="30"/>
        <end position="35"/>
    </location>
    <ligand>
        <name>ATP</name>
        <dbReference type="ChEBI" id="CHEBI:30616"/>
    </ligand>
</feature>
<gene>
    <name evidence="6 8" type="primary">tilS</name>
    <name evidence="8" type="ORF">HXM90_01930</name>
</gene>
<evidence type="ECO:0000259" key="7">
    <source>
        <dbReference type="Pfam" id="PF01171"/>
    </source>
</evidence>
<evidence type="ECO:0000256" key="3">
    <source>
        <dbReference type="ARBA" id="ARBA00022741"/>
    </source>
</evidence>
<evidence type="ECO:0000256" key="2">
    <source>
        <dbReference type="ARBA" id="ARBA00022694"/>
    </source>
</evidence>
<comment type="catalytic activity">
    <reaction evidence="5 6">
        <text>cytidine(34) in tRNA(Ile2) + L-lysine + ATP = lysidine(34) in tRNA(Ile2) + AMP + diphosphate + H(+)</text>
        <dbReference type="Rhea" id="RHEA:43744"/>
        <dbReference type="Rhea" id="RHEA-COMP:10625"/>
        <dbReference type="Rhea" id="RHEA-COMP:10670"/>
        <dbReference type="ChEBI" id="CHEBI:15378"/>
        <dbReference type="ChEBI" id="CHEBI:30616"/>
        <dbReference type="ChEBI" id="CHEBI:32551"/>
        <dbReference type="ChEBI" id="CHEBI:33019"/>
        <dbReference type="ChEBI" id="CHEBI:82748"/>
        <dbReference type="ChEBI" id="CHEBI:83665"/>
        <dbReference type="ChEBI" id="CHEBI:456215"/>
        <dbReference type="EC" id="6.3.4.19"/>
    </reaction>
</comment>
<proteinExistence type="inferred from homology"/>
<comment type="similarity">
    <text evidence="6">Belongs to the tRNA(Ile)-lysidine synthase family.</text>
</comment>
<evidence type="ECO:0000256" key="1">
    <source>
        <dbReference type="ARBA" id="ARBA00022598"/>
    </source>
</evidence>
<dbReference type="Gene3D" id="3.40.50.620">
    <property type="entry name" value="HUPs"/>
    <property type="match status" value="1"/>
</dbReference>
<dbReference type="HAMAP" id="MF_01161">
    <property type="entry name" value="tRNA_Ile_lys_synt"/>
    <property type="match status" value="1"/>
</dbReference>
<dbReference type="Pfam" id="PF01171">
    <property type="entry name" value="ATP_bind_3"/>
    <property type="match status" value="1"/>
</dbReference>
<dbReference type="AlphaFoldDB" id="A0A930DLS0"/>
<keyword evidence="1 6" id="KW-0436">Ligase</keyword>
<dbReference type="SUPFAM" id="SSF52402">
    <property type="entry name" value="Adenine nucleotide alpha hydrolases-like"/>
    <property type="match status" value="1"/>
</dbReference>
<comment type="subcellular location">
    <subcellularLocation>
        <location evidence="6">Cytoplasm</location>
    </subcellularLocation>
</comment>
<keyword evidence="3 6" id="KW-0547">Nucleotide-binding</keyword>
<keyword evidence="6" id="KW-0963">Cytoplasm</keyword>
<dbReference type="EC" id="6.3.4.19" evidence="6"/>
<accession>A0A930DLS0</accession>
<dbReference type="RefSeq" id="WP_304069946.1">
    <property type="nucleotide sequence ID" value="NZ_JABZRA010000014.1"/>
</dbReference>
<evidence type="ECO:0000313" key="9">
    <source>
        <dbReference type="Proteomes" id="UP000775770"/>
    </source>
</evidence>
<dbReference type="InterPro" id="IPR014729">
    <property type="entry name" value="Rossmann-like_a/b/a_fold"/>
</dbReference>
<comment type="function">
    <text evidence="6">Ligates lysine onto the cytidine present at position 34 of the AUA codon-specific tRNA(Ile) that contains the anticodon CAU, in an ATP-dependent manner. Cytidine is converted to lysidine, thus changing the amino acid specificity of the tRNA from methionine to isoleucine.</text>
</comment>
<dbReference type="CDD" id="cd01992">
    <property type="entry name" value="TilS_N"/>
    <property type="match status" value="1"/>
</dbReference>
<keyword evidence="2 6" id="KW-0819">tRNA processing</keyword>
<dbReference type="NCBIfam" id="TIGR02432">
    <property type="entry name" value="lysidine_TilS_N"/>
    <property type="match status" value="1"/>
</dbReference>
<comment type="domain">
    <text evidence="6">The N-terminal region contains the highly conserved SGGXDS motif, predicted to be a P-loop motif involved in ATP binding.</text>
</comment>
<evidence type="ECO:0000313" key="8">
    <source>
        <dbReference type="EMBL" id="MBF1272170.1"/>
    </source>
</evidence>
<dbReference type="EMBL" id="JABZRA010000014">
    <property type="protein sequence ID" value="MBF1272170.1"/>
    <property type="molecule type" value="Genomic_DNA"/>
</dbReference>
<organism evidence="8 9">
    <name type="scientific">Oribacterium sinus</name>
    <dbReference type="NCBI Taxonomy" id="237576"/>
    <lineage>
        <taxon>Bacteria</taxon>
        <taxon>Bacillati</taxon>
        <taxon>Bacillota</taxon>
        <taxon>Clostridia</taxon>
        <taxon>Lachnospirales</taxon>
        <taxon>Lachnospiraceae</taxon>
        <taxon>Oribacterium</taxon>
    </lineage>
</organism>
<comment type="caution">
    <text evidence="8">The sequence shown here is derived from an EMBL/GenBank/DDBJ whole genome shotgun (WGS) entry which is preliminary data.</text>
</comment>
<dbReference type="PANTHER" id="PTHR43033:SF1">
    <property type="entry name" value="TRNA(ILE)-LYSIDINE SYNTHASE-RELATED"/>
    <property type="match status" value="1"/>
</dbReference>